<dbReference type="SMART" id="SM00409">
    <property type="entry name" value="IG"/>
    <property type="match status" value="7"/>
</dbReference>
<evidence type="ECO:0000256" key="3">
    <source>
        <dbReference type="ARBA" id="ARBA00023157"/>
    </source>
</evidence>
<dbReference type="FunFam" id="2.60.40.10:FF:000032">
    <property type="entry name" value="palladin isoform X1"/>
    <property type="match status" value="2"/>
</dbReference>
<feature type="domain" description="Ig-like" evidence="6">
    <location>
        <begin position="384"/>
        <end position="465"/>
    </location>
</feature>
<keyword evidence="1" id="KW-0732">Signal</keyword>
<dbReference type="InterPro" id="IPR013783">
    <property type="entry name" value="Ig-like_fold"/>
</dbReference>
<dbReference type="PROSITE" id="PS50835">
    <property type="entry name" value="IG_LIKE"/>
    <property type="match status" value="8"/>
</dbReference>
<feature type="domain" description="Ig-like" evidence="6">
    <location>
        <begin position="284"/>
        <end position="379"/>
    </location>
</feature>
<dbReference type="GO" id="GO:0007156">
    <property type="term" value="P:homophilic cell adhesion via plasma membrane adhesion molecules"/>
    <property type="evidence" value="ECO:0007669"/>
    <property type="project" value="TreeGrafter"/>
</dbReference>
<dbReference type="Pfam" id="PF13927">
    <property type="entry name" value="Ig_3"/>
    <property type="match status" value="3"/>
</dbReference>
<dbReference type="SMART" id="SM00408">
    <property type="entry name" value="IGc2"/>
    <property type="match status" value="7"/>
</dbReference>
<dbReference type="GO" id="GO:0005886">
    <property type="term" value="C:plasma membrane"/>
    <property type="evidence" value="ECO:0007669"/>
    <property type="project" value="TreeGrafter"/>
</dbReference>
<dbReference type="InterPro" id="IPR007110">
    <property type="entry name" value="Ig-like_dom"/>
</dbReference>
<dbReference type="InterPro" id="IPR003599">
    <property type="entry name" value="Ig_sub"/>
</dbReference>
<organism evidence="7 8">
    <name type="scientific">Ditylenchus dipsaci</name>
    <dbReference type="NCBI Taxonomy" id="166011"/>
    <lineage>
        <taxon>Eukaryota</taxon>
        <taxon>Metazoa</taxon>
        <taxon>Ecdysozoa</taxon>
        <taxon>Nematoda</taxon>
        <taxon>Chromadorea</taxon>
        <taxon>Rhabditida</taxon>
        <taxon>Tylenchina</taxon>
        <taxon>Tylenchomorpha</taxon>
        <taxon>Sphaerularioidea</taxon>
        <taxon>Anguinidae</taxon>
        <taxon>Anguininae</taxon>
        <taxon>Ditylenchus</taxon>
    </lineage>
</organism>
<feature type="domain" description="Ig-like" evidence="6">
    <location>
        <begin position="74"/>
        <end position="116"/>
    </location>
</feature>
<evidence type="ECO:0000259" key="6">
    <source>
        <dbReference type="PROSITE" id="PS50835"/>
    </source>
</evidence>
<protein>
    <submittedName>
        <fullName evidence="8">Ig-like domain-containing protein</fullName>
    </submittedName>
</protein>
<dbReference type="GO" id="GO:0050808">
    <property type="term" value="P:synapse organization"/>
    <property type="evidence" value="ECO:0007669"/>
    <property type="project" value="TreeGrafter"/>
</dbReference>
<dbReference type="FunFam" id="2.60.40.10:FF:001223">
    <property type="entry name" value="Sidekick cell adhesion molecule 1"/>
    <property type="match status" value="1"/>
</dbReference>
<feature type="domain" description="Ig-like" evidence="6">
    <location>
        <begin position="472"/>
        <end position="565"/>
    </location>
</feature>
<keyword evidence="4" id="KW-0393">Immunoglobulin domain</keyword>
<feature type="domain" description="Ig-like" evidence="6">
    <location>
        <begin position="672"/>
        <end position="764"/>
    </location>
</feature>
<dbReference type="AlphaFoldDB" id="A0A915CRE8"/>
<feature type="coiled-coil region" evidence="5">
    <location>
        <begin position="188"/>
        <end position="233"/>
    </location>
</feature>
<dbReference type="GO" id="GO:0030424">
    <property type="term" value="C:axon"/>
    <property type="evidence" value="ECO:0007669"/>
    <property type="project" value="TreeGrafter"/>
</dbReference>
<dbReference type="InterPro" id="IPR003598">
    <property type="entry name" value="Ig_sub2"/>
</dbReference>
<feature type="domain" description="Ig-like" evidence="6">
    <location>
        <begin position="570"/>
        <end position="667"/>
    </location>
</feature>
<dbReference type="GO" id="GO:0008046">
    <property type="term" value="F:axon guidance receptor activity"/>
    <property type="evidence" value="ECO:0007669"/>
    <property type="project" value="TreeGrafter"/>
</dbReference>
<name>A0A915CRE8_9BILA</name>
<sequence>MDPEMRENRTYWKATQSLSGVQPPKLHPSKTIAFWTKDKELKSQRLLEKMMEFGLVKLRMQLAPANSKSTGSEPKATVRFQESGSQAIKPIGTSVTLFCNVTGNPTPAITWMLNDQILIPSADGTRISLSGYRLDIPDYRLQMLVTTTVWLKMRLEVPRTKSPSTFWFVHIVKMVKPKREKAAAGRDVVKLKKQKEKKQKMLDSLNAQKRFFKKKFDKKFKELQTAIQKLQEDFNQKIQGVQMEIDRVTAIPDKQILLDAEEEEHDNSSDSHYSDEDDTAKIVPPLIDRDNVELNPRLPVGRTLTLFCDAKGEPVPVLKWFVNGTLVEDSVSNNYQFNVVFGDGAKFIQVPNVTLEDKGVYKCVATNTAGADELIYKVDIFQSPTIYKGGTEQVAEGKVAILDCNARGEPPPLVTWQRNGVRVETGLRYVVEDKMLKIIDTRSSDSGIYVCVATNEAGTDQQAFTLEVLIPPKLVSTSANQSTIALNGNVSLKCSARGYPIPKVIWTVDEDQKPLEDELQAGTDYWLEEGGTTLHLTDVKHKGTRVFHCAVVNDAGDDEISYSVKTIRAPTITKEGVKVQNISEGEPLKLTCEVGRGTDGGDTSSSLDENEVTWQKDGVNFEPDSNIQLSQNQKELSFSAVRLNHAGNYSCTVKNFAGVASQYMQIHVGVPPKIAQNLRKMVVKRGGLAELWCEAVGIPTPKISWLKDNQSLQNSDVASETTSSGEMKRTAIFSDITPEQAGVYTCHAENWAGSDFMTVDLVVLIPPEIFPEKQNVTVNLEETIILPCNASGIPEPVVSWVKAPHKDIIGNEEKYQILGTSLAIKKISASDDVPRNANKNIWVECDENGQPVKSTTYVPARGDRPQSPNDYLHWDTEYQQLPENGTDGVLISCLPSHRGPHSLNTMINPGAELRLHCSAMGSPTPAIFWLKDGQLLEEFRSLDGSSILQLQAVNKSIAGQYVCAARNQIGENRAFAEVSLGAGDWDANPFSIAKLLRDRSKLRPVTVLQCFNGTHLERHRVAWTVDGRKVGQLDESLHALNNGSMALFYFASQEELSAFGCKIRDQPGRVHLGGKWKFMMWFQEP</sequence>
<dbReference type="SUPFAM" id="SSF48726">
    <property type="entry name" value="Immunoglobulin"/>
    <property type="match status" value="8"/>
</dbReference>
<dbReference type="Pfam" id="PF07679">
    <property type="entry name" value="I-set"/>
    <property type="match status" value="5"/>
</dbReference>
<keyword evidence="2" id="KW-0677">Repeat</keyword>
<reference evidence="8" key="1">
    <citation type="submission" date="2022-11" db="UniProtKB">
        <authorList>
            <consortium name="WormBaseParasite"/>
        </authorList>
    </citation>
    <scope>IDENTIFICATION</scope>
</reference>
<evidence type="ECO:0000256" key="2">
    <source>
        <dbReference type="ARBA" id="ARBA00022737"/>
    </source>
</evidence>
<dbReference type="InterPro" id="IPR050958">
    <property type="entry name" value="Cell_Adh-Cytoskel_Orgn"/>
</dbReference>
<feature type="domain" description="Ig-like" evidence="6">
    <location>
        <begin position="767"/>
        <end position="831"/>
    </location>
</feature>
<dbReference type="Gene3D" id="2.60.40.10">
    <property type="entry name" value="Immunoglobulins"/>
    <property type="match status" value="8"/>
</dbReference>
<evidence type="ECO:0000256" key="1">
    <source>
        <dbReference type="ARBA" id="ARBA00022729"/>
    </source>
</evidence>
<dbReference type="GO" id="GO:0043025">
    <property type="term" value="C:neuronal cell body"/>
    <property type="evidence" value="ECO:0007669"/>
    <property type="project" value="TreeGrafter"/>
</dbReference>
<dbReference type="Proteomes" id="UP000887574">
    <property type="component" value="Unplaced"/>
</dbReference>
<evidence type="ECO:0000313" key="7">
    <source>
        <dbReference type="Proteomes" id="UP000887574"/>
    </source>
</evidence>
<keyword evidence="7" id="KW-1185">Reference proteome</keyword>
<dbReference type="PANTHER" id="PTHR45080:SF8">
    <property type="entry name" value="IG-LIKE DOMAIN-CONTAINING PROTEIN"/>
    <property type="match status" value="1"/>
</dbReference>
<accession>A0A915CRE8</accession>
<evidence type="ECO:0000256" key="4">
    <source>
        <dbReference type="ARBA" id="ARBA00023319"/>
    </source>
</evidence>
<proteinExistence type="predicted"/>
<evidence type="ECO:0000256" key="5">
    <source>
        <dbReference type="SAM" id="Coils"/>
    </source>
</evidence>
<feature type="domain" description="Ig-like" evidence="6">
    <location>
        <begin position="900"/>
        <end position="979"/>
    </location>
</feature>
<keyword evidence="3" id="KW-1015">Disulfide bond</keyword>
<dbReference type="PANTHER" id="PTHR45080">
    <property type="entry name" value="CONTACTIN 5"/>
    <property type="match status" value="1"/>
</dbReference>
<dbReference type="InterPro" id="IPR036179">
    <property type="entry name" value="Ig-like_dom_sf"/>
</dbReference>
<dbReference type="WBParaSite" id="jg11814">
    <property type="protein sequence ID" value="jg11814"/>
    <property type="gene ID" value="jg11814"/>
</dbReference>
<dbReference type="InterPro" id="IPR013098">
    <property type="entry name" value="Ig_I-set"/>
</dbReference>
<evidence type="ECO:0000313" key="8">
    <source>
        <dbReference type="WBParaSite" id="jg11814"/>
    </source>
</evidence>
<keyword evidence="5" id="KW-0175">Coiled coil</keyword>